<evidence type="ECO:0000313" key="2">
    <source>
        <dbReference type="Proteomes" id="UP001056120"/>
    </source>
</evidence>
<sequence length="181" mass="20728">MAMGFSNLPQDLVFMPASSVFGLGDEHQQDQRFLDSQKMMNSTSDCHNLVSSSNSRRFGMIGFQNLSSELERQRLEMDCFLHFQAIIHAKDEVLNTATIRTKELQNYLSMAEKEVTNWERKAMETEAMVTDLNKKLNQARVRRHEDAESVCNGGGGGDDDEKERQTVADPEFFFRGFTVFR</sequence>
<comment type="caution">
    <text evidence="1">The sequence shown here is derived from an EMBL/GenBank/DDBJ whole genome shotgun (WGS) entry which is preliminary data.</text>
</comment>
<proteinExistence type="predicted"/>
<organism evidence="1 2">
    <name type="scientific">Smallanthus sonchifolius</name>
    <dbReference type="NCBI Taxonomy" id="185202"/>
    <lineage>
        <taxon>Eukaryota</taxon>
        <taxon>Viridiplantae</taxon>
        <taxon>Streptophyta</taxon>
        <taxon>Embryophyta</taxon>
        <taxon>Tracheophyta</taxon>
        <taxon>Spermatophyta</taxon>
        <taxon>Magnoliopsida</taxon>
        <taxon>eudicotyledons</taxon>
        <taxon>Gunneridae</taxon>
        <taxon>Pentapetalae</taxon>
        <taxon>asterids</taxon>
        <taxon>campanulids</taxon>
        <taxon>Asterales</taxon>
        <taxon>Asteraceae</taxon>
        <taxon>Asteroideae</taxon>
        <taxon>Heliantheae alliance</taxon>
        <taxon>Millerieae</taxon>
        <taxon>Smallanthus</taxon>
    </lineage>
</organism>
<name>A0ACB9JBQ0_9ASTR</name>
<gene>
    <name evidence="1" type="ORF">L1987_10766</name>
</gene>
<keyword evidence="2" id="KW-1185">Reference proteome</keyword>
<evidence type="ECO:0000313" key="1">
    <source>
        <dbReference type="EMBL" id="KAI3816980.1"/>
    </source>
</evidence>
<protein>
    <submittedName>
        <fullName evidence="1">Uncharacterized protein</fullName>
    </submittedName>
</protein>
<dbReference type="EMBL" id="CM042021">
    <property type="protein sequence ID" value="KAI3816980.1"/>
    <property type="molecule type" value="Genomic_DNA"/>
</dbReference>
<reference evidence="1 2" key="2">
    <citation type="journal article" date="2022" name="Mol. Ecol. Resour.">
        <title>The genomes of chicory, endive, great burdock and yacon provide insights into Asteraceae paleo-polyploidization history and plant inulin production.</title>
        <authorList>
            <person name="Fan W."/>
            <person name="Wang S."/>
            <person name="Wang H."/>
            <person name="Wang A."/>
            <person name="Jiang F."/>
            <person name="Liu H."/>
            <person name="Zhao H."/>
            <person name="Xu D."/>
            <person name="Zhang Y."/>
        </authorList>
    </citation>
    <scope>NUCLEOTIDE SEQUENCE [LARGE SCALE GENOMIC DNA]</scope>
    <source>
        <strain evidence="2">cv. Yunnan</strain>
        <tissue evidence="1">Leaves</tissue>
    </source>
</reference>
<dbReference type="Proteomes" id="UP001056120">
    <property type="component" value="Linkage Group LG04"/>
</dbReference>
<reference evidence="2" key="1">
    <citation type="journal article" date="2022" name="Mol. Ecol. Resour.">
        <title>The genomes of chicory, endive, great burdock and yacon provide insights into Asteraceae palaeo-polyploidization history and plant inulin production.</title>
        <authorList>
            <person name="Fan W."/>
            <person name="Wang S."/>
            <person name="Wang H."/>
            <person name="Wang A."/>
            <person name="Jiang F."/>
            <person name="Liu H."/>
            <person name="Zhao H."/>
            <person name="Xu D."/>
            <person name="Zhang Y."/>
        </authorList>
    </citation>
    <scope>NUCLEOTIDE SEQUENCE [LARGE SCALE GENOMIC DNA]</scope>
    <source>
        <strain evidence="2">cv. Yunnan</strain>
    </source>
</reference>
<accession>A0ACB9JBQ0</accession>